<name>A0ACA9P693_9GLOM</name>
<sequence length="140" mass="15723">KKVYENACQNDADGAAWERGLDDEEKNQIKKAKTPDQKVKCISKLRGGGTISTQDVQLVNHSPGEMDKFHQLYIDIETATNLTNLRSIDIEVYDQEQVPNLGKWDRMKVRKDNKELALFETAFEGAGAGPSGLDNEQIKK</sequence>
<dbReference type="Proteomes" id="UP000789366">
    <property type="component" value="Unassembled WGS sequence"/>
</dbReference>
<keyword evidence="2" id="KW-1185">Reference proteome</keyword>
<proteinExistence type="predicted"/>
<evidence type="ECO:0000313" key="2">
    <source>
        <dbReference type="Proteomes" id="UP000789366"/>
    </source>
</evidence>
<comment type="caution">
    <text evidence="1">The sequence shown here is derived from an EMBL/GenBank/DDBJ whole genome shotgun (WGS) entry which is preliminary data.</text>
</comment>
<organism evidence="1 2">
    <name type="scientific">Cetraspora pellucida</name>
    <dbReference type="NCBI Taxonomy" id="1433469"/>
    <lineage>
        <taxon>Eukaryota</taxon>
        <taxon>Fungi</taxon>
        <taxon>Fungi incertae sedis</taxon>
        <taxon>Mucoromycota</taxon>
        <taxon>Glomeromycotina</taxon>
        <taxon>Glomeromycetes</taxon>
        <taxon>Diversisporales</taxon>
        <taxon>Gigasporaceae</taxon>
        <taxon>Cetraspora</taxon>
    </lineage>
</organism>
<evidence type="ECO:0000313" key="1">
    <source>
        <dbReference type="EMBL" id="CAG8691778.1"/>
    </source>
</evidence>
<protein>
    <submittedName>
        <fullName evidence="1">14254_t:CDS:1</fullName>
    </submittedName>
</protein>
<accession>A0ACA9P693</accession>
<reference evidence="1" key="1">
    <citation type="submission" date="2021-06" db="EMBL/GenBank/DDBJ databases">
        <authorList>
            <person name="Kallberg Y."/>
            <person name="Tangrot J."/>
            <person name="Rosling A."/>
        </authorList>
    </citation>
    <scope>NUCLEOTIDE SEQUENCE</scope>
    <source>
        <strain evidence="1">28 12/20/2015</strain>
    </source>
</reference>
<gene>
    <name evidence="1" type="ORF">SPELUC_LOCUS10792</name>
</gene>
<dbReference type="EMBL" id="CAJVPW010021063">
    <property type="protein sequence ID" value="CAG8691778.1"/>
    <property type="molecule type" value="Genomic_DNA"/>
</dbReference>
<feature type="non-terminal residue" evidence="1">
    <location>
        <position position="1"/>
    </location>
</feature>